<dbReference type="InterPro" id="IPR029058">
    <property type="entry name" value="AB_hydrolase_fold"/>
</dbReference>
<name>A0A850NNM1_9FLAO</name>
<dbReference type="SUPFAM" id="SSF53474">
    <property type="entry name" value="alpha/beta-Hydrolases"/>
    <property type="match status" value="1"/>
</dbReference>
<dbReference type="InterPro" id="IPR002925">
    <property type="entry name" value="Dienelactn_hydro"/>
</dbReference>
<dbReference type="PANTHER" id="PTHR22946:SF0">
    <property type="entry name" value="DIENELACTONE HYDROLASE DOMAIN-CONTAINING PROTEIN"/>
    <property type="match status" value="1"/>
</dbReference>
<gene>
    <name evidence="2" type="ORF">GUA46_16520</name>
</gene>
<protein>
    <submittedName>
        <fullName evidence="2">Carboxymethylenebutenolidase</fullName>
    </submittedName>
</protein>
<dbReference type="Gene3D" id="3.40.50.1820">
    <property type="entry name" value="alpha/beta hydrolase"/>
    <property type="match status" value="1"/>
</dbReference>
<proteinExistence type="predicted"/>
<evidence type="ECO:0000313" key="2">
    <source>
        <dbReference type="EMBL" id="NVN19945.1"/>
    </source>
</evidence>
<dbReference type="PANTHER" id="PTHR22946">
    <property type="entry name" value="DIENELACTONE HYDROLASE DOMAIN-CONTAINING PROTEIN-RELATED"/>
    <property type="match status" value="1"/>
</dbReference>
<keyword evidence="3" id="KW-1185">Reference proteome</keyword>
<evidence type="ECO:0000313" key="3">
    <source>
        <dbReference type="Proteomes" id="UP000558089"/>
    </source>
</evidence>
<dbReference type="Pfam" id="PF01738">
    <property type="entry name" value="DLH"/>
    <property type="match status" value="1"/>
</dbReference>
<dbReference type="AlphaFoldDB" id="A0A850NNM1"/>
<dbReference type="Proteomes" id="UP000558089">
    <property type="component" value="Unassembled WGS sequence"/>
</dbReference>
<organism evidence="2 3">
    <name type="scientific">Flagellimonas chongwuensis</name>
    <dbReference type="NCBI Taxonomy" id="2697365"/>
    <lineage>
        <taxon>Bacteria</taxon>
        <taxon>Pseudomonadati</taxon>
        <taxon>Bacteroidota</taxon>
        <taxon>Flavobacteriia</taxon>
        <taxon>Flavobacteriales</taxon>
        <taxon>Flavobacteriaceae</taxon>
        <taxon>Flagellimonas</taxon>
    </lineage>
</organism>
<accession>A0A850NNM1</accession>
<dbReference type="EMBL" id="WYET01000013">
    <property type="protein sequence ID" value="NVN19945.1"/>
    <property type="molecule type" value="Genomic_DNA"/>
</dbReference>
<dbReference type="InterPro" id="IPR050261">
    <property type="entry name" value="FrsA_esterase"/>
</dbReference>
<dbReference type="GO" id="GO:0016787">
    <property type="term" value="F:hydrolase activity"/>
    <property type="evidence" value="ECO:0007669"/>
    <property type="project" value="InterPro"/>
</dbReference>
<reference evidence="2 3" key="1">
    <citation type="submission" date="2020-01" db="EMBL/GenBank/DDBJ databases">
        <title>Draft Genome Analysis of Muricauda sp. HICW Isolated from coastal seawater of PR China.</title>
        <authorList>
            <person name="Chen M.-X."/>
        </authorList>
    </citation>
    <scope>NUCLEOTIDE SEQUENCE [LARGE SCALE GENOMIC DNA]</scope>
    <source>
        <strain evidence="2 3">HICW</strain>
    </source>
</reference>
<comment type="caution">
    <text evidence="2">The sequence shown here is derived from an EMBL/GenBank/DDBJ whole genome shotgun (WGS) entry which is preliminary data.</text>
</comment>
<sequence length="240" mass="26490">MIQTNNFSYADDGQSYSGVVAHDDSIQGKRPVVLVAHTWAGQSQFETDKAIELAKLGYLAFAIDVYGEGKRAKDNTEAEELMNEVATDRQKLLDRILLAFDNIKEHDLADPKQVGIIGFCFGGKCALDLARSGTDFKGAVSFHGLLDPNGLEQEEENVKAKVLVLHGWEDPMAFPKDVVSLGYELTDRNAVWEMDVFGGTGHAFTNPNANAPDDGMMYSPLAADRSWTRMTNFFQEVFAD</sequence>
<feature type="domain" description="Dienelactone hydrolase" evidence="1">
    <location>
        <begin position="20"/>
        <end position="237"/>
    </location>
</feature>
<evidence type="ECO:0000259" key="1">
    <source>
        <dbReference type="Pfam" id="PF01738"/>
    </source>
</evidence>
<dbReference type="RefSeq" id="WP_176621409.1">
    <property type="nucleotide sequence ID" value="NZ_WYET01000013.1"/>
</dbReference>